<protein>
    <recommendedName>
        <fullName evidence="7">Sugar phosphate transporter domain-containing protein</fullName>
    </recommendedName>
</protein>
<evidence type="ECO:0000256" key="2">
    <source>
        <dbReference type="ARBA" id="ARBA00022692"/>
    </source>
</evidence>
<feature type="domain" description="Sugar phosphate transporter" evidence="7">
    <location>
        <begin position="100"/>
        <end position="397"/>
    </location>
</feature>
<dbReference type="InterPro" id="IPR004853">
    <property type="entry name" value="Sugar_P_trans_dom"/>
</dbReference>
<feature type="transmembrane region" description="Helical" evidence="6">
    <location>
        <begin position="243"/>
        <end position="269"/>
    </location>
</feature>
<evidence type="ECO:0000313" key="8">
    <source>
        <dbReference type="EMBL" id="GFR52179.1"/>
    </source>
</evidence>
<evidence type="ECO:0000313" key="9">
    <source>
        <dbReference type="Proteomes" id="UP001054857"/>
    </source>
</evidence>
<dbReference type="PANTHER" id="PTHR11132">
    <property type="entry name" value="SOLUTE CARRIER FAMILY 35"/>
    <property type="match status" value="1"/>
</dbReference>
<name>A0AAD3E3Y8_9CHLO</name>
<keyword evidence="2 6" id="KW-0812">Transmembrane</keyword>
<accession>A0AAD3E3Y8</accession>
<dbReference type="GO" id="GO:0016020">
    <property type="term" value="C:membrane"/>
    <property type="evidence" value="ECO:0007669"/>
    <property type="project" value="UniProtKB-SubCell"/>
</dbReference>
<evidence type="ECO:0000256" key="3">
    <source>
        <dbReference type="ARBA" id="ARBA00022989"/>
    </source>
</evidence>
<evidence type="ECO:0000256" key="6">
    <source>
        <dbReference type="SAM" id="Phobius"/>
    </source>
</evidence>
<keyword evidence="4 6" id="KW-0472">Membrane</keyword>
<feature type="region of interest" description="Disordered" evidence="5">
    <location>
        <begin position="1"/>
        <end position="76"/>
    </location>
</feature>
<dbReference type="Pfam" id="PF03151">
    <property type="entry name" value="TPT"/>
    <property type="match status" value="1"/>
</dbReference>
<reference evidence="8 9" key="1">
    <citation type="journal article" date="2021" name="Sci. Rep.">
        <title>Genome sequencing of the multicellular alga Astrephomene provides insights into convergent evolution of germ-soma differentiation.</title>
        <authorList>
            <person name="Yamashita S."/>
            <person name="Yamamoto K."/>
            <person name="Matsuzaki R."/>
            <person name="Suzuki S."/>
            <person name="Yamaguchi H."/>
            <person name="Hirooka S."/>
            <person name="Minakuchi Y."/>
            <person name="Miyagishima S."/>
            <person name="Kawachi M."/>
            <person name="Toyoda A."/>
            <person name="Nozaki H."/>
        </authorList>
    </citation>
    <scope>NUCLEOTIDE SEQUENCE [LARGE SCALE GENOMIC DNA]</scope>
    <source>
        <strain evidence="8 9">NIES-4017</strain>
    </source>
</reference>
<feature type="transmembrane region" description="Helical" evidence="6">
    <location>
        <begin position="217"/>
        <end position="237"/>
    </location>
</feature>
<dbReference type="Proteomes" id="UP001054857">
    <property type="component" value="Unassembled WGS sequence"/>
</dbReference>
<dbReference type="AlphaFoldDB" id="A0AAD3E3Y8"/>
<gene>
    <name evidence="8" type="ORF">Agub_g14716</name>
</gene>
<keyword evidence="3 6" id="KW-1133">Transmembrane helix</keyword>
<organism evidence="8 9">
    <name type="scientific">Astrephomene gubernaculifera</name>
    <dbReference type="NCBI Taxonomy" id="47775"/>
    <lineage>
        <taxon>Eukaryota</taxon>
        <taxon>Viridiplantae</taxon>
        <taxon>Chlorophyta</taxon>
        <taxon>core chlorophytes</taxon>
        <taxon>Chlorophyceae</taxon>
        <taxon>CS clade</taxon>
        <taxon>Chlamydomonadales</taxon>
        <taxon>Astrephomenaceae</taxon>
        <taxon>Astrephomene</taxon>
    </lineage>
</organism>
<dbReference type="EMBL" id="BMAR01000059">
    <property type="protein sequence ID" value="GFR52179.1"/>
    <property type="molecule type" value="Genomic_DNA"/>
</dbReference>
<feature type="transmembrane region" description="Helical" evidence="6">
    <location>
        <begin position="327"/>
        <end position="349"/>
    </location>
</feature>
<proteinExistence type="predicted"/>
<evidence type="ECO:0000256" key="5">
    <source>
        <dbReference type="SAM" id="MobiDB-lite"/>
    </source>
</evidence>
<feature type="transmembrane region" description="Helical" evidence="6">
    <location>
        <begin position="191"/>
        <end position="210"/>
    </location>
</feature>
<sequence length="418" mass="42234">MAPSQQTTADAAHASVPGEPRINATAATTTTTPSPEVRLRKPAAAAAPPTTASGTLQPPQQPPSSPPPAATAAAAATTTAAAAGGGGGGGLQRLLVGVLATGLWMLFSSAVIILNKSLYRRGFAYPSTVTGVGQFFSALSGLLLARLAGPSQRLRPPPPARTFCRALLPIAGCTAATMYLGNLAYLHLSVAFIQILKAFTPAITLLLCLAAGLERPAWPLVGAVGMIAGGTAGAVLVESGTPAFSGLGLAAFMGSSLTEAARVVGAELLKDGSQYNTAESLVYVGGPTALLLLAAAAIWEWPAMLAATYASTAERPMGLALVAADPWVFLAAPAVSSLVNASCFFAVYATSSLTFKVAGCVKNVAVVWYGVLAHGDTVTALQAAGYGVSTAGFMLYSHLKMAARAARRPVAAAVKKET</sequence>
<feature type="transmembrane region" description="Helical" evidence="6">
    <location>
        <begin position="94"/>
        <end position="113"/>
    </location>
</feature>
<keyword evidence="9" id="KW-1185">Reference proteome</keyword>
<evidence type="ECO:0000256" key="4">
    <source>
        <dbReference type="ARBA" id="ARBA00023136"/>
    </source>
</evidence>
<comment type="caution">
    <text evidence="8">The sequence shown here is derived from an EMBL/GenBank/DDBJ whole genome shotgun (WGS) entry which is preliminary data.</text>
</comment>
<feature type="transmembrane region" description="Helical" evidence="6">
    <location>
        <begin position="281"/>
        <end position="299"/>
    </location>
</feature>
<feature type="compositionally biased region" description="Pro residues" evidence="5">
    <location>
        <begin position="59"/>
        <end position="69"/>
    </location>
</feature>
<dbReference type="InterPro" id="IPR050186">
    <property type="entry name" value="TPT_transporter"/>
</dbReference>
<feature type="compositionally biased region" description="Low complexity" evidence="5">
    <location>
        <begin position="42"/>
        <end position="52"/>
    </location>
</feature>
<evidence type="ECO:0000259" key="7">
    <source>
        <dbReference type="Pfam" id="PF03151"/>
    </source>
</evidence>
<feature type="transmembrane region" description="Helical" evidence="6">
    <location>
        <begin position="125"/>
        <end position="145"/>
    </location>
</feature>
<evidence type="ECO:0000256" key="1">
    <source>
        <dbReference type="ARBA" id="ARBA00004141"/>
    </source>
</evidence>
<comment type="subcellular location">
    <subcellularLocation>
        <location evidence="1">Membrane</location>
        <topology evidence="1">Multi-pass membrane protein</topology>
    </subcellularLocation>
</comment>